<dbReference type="PANTHER" id="PTHR19282:SF477">
    <property type="entry name" value="TETRASPANIN"/>
    <property type="match status" value="1"/>
</dbReference>
<gene>
    <name evidence="6" type="ORF">TR128144</name>
</gene>
<dbReference type="InterPro" id="IPR008952">
    <property type="entry name" value="Tetraspanin_EC2_sf"/>
</dbReference>
<dbReference type="SUPFAM" id="SSF48652">
    <property type="entry name" value="Tetraspanin"/>
    <property type="match status" value="1"/>
</dbReference>
<dbReference type="AlphaFoldDB" id="A0A0V0J352"/>
<evidence type="ECO:0000256" key="4">
    <source>
        <dbReference type="ARBA" id="ARBA00023136"/>
    </source>
</evidence>
<evidence type="ECO:0000256" key="1">
    <source>
        <dbReference type="ARBA" id="ARBA00004141"/>
    </source>
</evidence>
<evidence type="ECO:0000313" key="6">
    <source>
        <dbReference type="EMBL" id="JAP59954.1"/>
    </source>
</evidence>
<accession>A0A0V0J352</accession>
<feature type="transmembrane region" description="Helical" evidence="5">
    <location>
        <begin position="106"/>
        <end position="126"/>
    </location>
</feature>
<evidence type="ECO:0000256" key="3">
    <source>
        <dbReference type="ARBA" id="ARBA00022989"/>
    </source>
</evidence>
<comment type="subcellular location">
    <subcellularLocation>
        <location evidence="1">Membrane</location>
        <topology evidence="1">Multi-pass membrane protein</topology>
    </subcellularLocation>
</comment>
<feature type="transmembrane region" description="Helical" evidence="5">
    <location>
        <begin position="73"/>
        <end position="94"/>
    </location>
</feature>
<keyword evidence="4 5" id="KW-0472">Membrane</keyword>
<dbReference type="EMBL" id="GEEE01003271">
    <property type="protein sequence ID" value="JAP59954.1"/>
    <property type="molecule type" value="Transcribed_RNA"/>
</dbReference>
<sequence length="253" mass="26946">MCCAIAALLKFVISTVNVVLGIGFLIVALLGVLLKSSAPFVRSILTKALSFGGKIEDEKIKYLTDFVLGNSTGVSVILIVVGLALAILCFIGAFASCCACGILLKIYAIILAILLVAQIIAVSVLFSNPVKLTQSIDLAMTKMLEYFNKGDKLGSAATTIWMFTMTFNGTCCGMDGAADFQKISKIANAPAPCCESGKPQCTYDEAAKENVKGCRERINNFTYDNLKMIMYVAIAAIILQVVLILLVGLALCL</sequence>
<dbReference type="InterPro" id="IPR018499">
    <property type="entry name" value="Tetraspanin/Peripherin"/>
</dbReference>
<feature type="transmembrane region" description="Helical" evidence="5">
    <location>
        <begin position="228"/>
        <end position="252"/>
    </location>
</feature>
<organism evidence="6">
    <name type="scientific">Schistocephalus solidus</name>
    <name type="common">Tapeworm</name>
    <dbReference type="NCBI Taxonomy" id="70667"/>
    <lineage>
        <taxon>Eukaryota</taxon>
        <taxon>Metazoa</taxon>
        <taxon>Spiralia</taxon>
        <taxon>Lophotrochozoa</taxon>
        <taxon>Platyhelminthes</taxon>
        <taxon>Cestoda</taxon>
        <taxon>Eucestoda</taxon>
        <taxon>Diphyllobothriidea</taxon>
        <taxon>Diphyllobothriidae</taxon>
        <taxon>Schistocephalus</taxon>
    </lineage>
</organism>
<proteinExistence type="predicted"/>
<dbReference type="Pfam" id="PF00335">
    <property type="entry name" value="Tetraspanin"/>
    <property type="match status" value="1"/>
</dbReference>
<protein>
    <submittedName>
        <fullName evidence="6">Uncharacterized protein</fullName>
    </submittedName>
</protein>
<evidence type="ECO:0000256" key="5">
    <source>
        <dbReference type="SAM" id="Phobius"/>
    </source>
</evidence>
<feature type="transmembrane region" description="Helical" evidence="5">
    <location>
        <begin position="7"/>
        <end position="34"/>
    </location>
</feature>
<dbReference type="PANTHER" id="PTHR19282">
    <property type="entry name" value="TETRASPANIN"/>
    <property type="match status" value="1"/>
</dbReference>
<dbReference type="PRINTS" id="PR00259">
    <property type="entry name" value="TMFOUR"/>
</dbReference>
<reference evidence="6" key="1">
    <citation type="submission" date="2016-01" db="EMBL/GenBank/DDBJ databases">
        <title>Reference transcriptome for the parasite Schistocephalus solidus: insights into the molecular evolution of parasitism.</title>
        <authorList>
            <person name="Hebert F.O."/>
            <person name="Grambauer S."/>
            <person name="Barber I."/>
            <person name="Landry C.R."/>
            <person name="Aubin-Horth N."/>
        </authorList>
    </citation>
    <scope>NUCLEOTIDE SEQUENCE</scope>
</reference>
<name>A0A0V0J352_SCHSO</name>
<dbReference type="GO" id="GO:0005886">
    <property type="term" value="C:plasma membrane"/>
    <property type="evidence" value="ECO:0007669"/>
    <property type="project" value="TreeGrafter"/>
</dbReference>
<keyword evidence="2 5" id="KW-0812">Transmembrane</keyword>
<evidence type="ECO:0000256" key="2">
    <source>
        <dbReference type="ARBA" id="ARBA00022692"/>
    </source>
</evidence>
<keyword evidence="3 5" id="KW-1133">Transmembrane helix</keyword>